<feature type="compositionally biased region" description="Polar residues" evidence="1">
    <location>
        <begin position="873"/>
        <end position="885"/>
    </location>
</feature>
<accession>A0A653CJH0</accession>
<feature type="compositionally biased region" description="Basic residues" evidence="1">
    <location>
        <begin position="134"/>
        <end position="149"/>
    </location>
</feature>
<name>A0A653CJH0_CALMS</name>
<dbReference type="Proteomes" id="UP000410492">
    <property type="component" value="Unassembled WGS sequence"/>
</dbReference>
<feature type="compositionally biased region" description="Low complexity" evidence="1">
    <location>
        <begin position="342"/>
        <end position="362"/>
    </location>
</feature>
<feature type="region of interest" description="Disordered" evidence="1">
    <location>
        <begin position="862"/>
        <end position="910"/>
    </location>
</feature>
<evidence type="ECO:0000256" key="1">
    <source>
        <dbReference type="SAM" id="MobiDB-lite"/>
    </source>
</evidence>
<feature type="compositionally biased region" description="Polar residues" evidence="1">
    <location>
        <begin position="431"/>
        <end position="444"/>
    </location>
</feature>
<feature type="compositionally biased region" description="Polar residues" evidence="1">
    <location>
        <begin position="1322"/>
        <end position="1334"/>
    </location>
</feature>
<feature type="compositionally biased region" description="Low complexity" evidence="1">
    <location>
        <begin position="168"/>
        <end position="181"/>
    </location>
</feature>
<feature type="compositionally biased region" description="Basic and acidic residues" evidence="1">
    <location>
        <begin position="254"/>
        <end position="266"/>
    </location>
</feature>
<feature type="region of interest" description="Disordered" evidence="1">
    <location>
        <begin position="605"/>
        <end position="641"/>
    </location>
</feature>
<feature type="region of interest" description="Disordered" evidence="1">
    <location>
        <begin position="1365"/>
        <end position="1391"/>
    </location>
</feature>
<feature type="region of interest" description="Disordered" evidence="1">
    <location>
        <begin position="105"/>
        <end position="188"/>
    </location>
</feature>
<gene>
    <name evidence="2" type="ORF">CALMAC_LOCUS9655</name>
</gene>
<feature type="region of interest" description="Disordered" evidence="1">
    <location>
        <begin position="1322"/>
        <end position="1352"/>
    </location>
</feature>
<feature type="region of interest" description="Disordered" evidence="1">
    <location>
        <begin position="1424"/>
        <end position="1483"/>
    </location>
</feature>
<feature type="region of interest" description="Disordered" evidence="1">
    <location>
        <begin position="483"/>
        <end position="590"/>
    </location>
</feature>
<feature type="compositionally biased region" description="Polar residues" evidence="1">
    <location>
        <begin position="896"/>
        <end position="910"/>
    </location>
</feature>
<feature type="region of interest" description="Disordered" evidence="1">
    <location>
        <begin position="1502"/>
        <end position="1570"/>
    </location>
</feature>
<dbReference type="OrthoDB" id="8965057at2759"/>
<dbReference type="EMBL" id="CAACVG010008018">
    <property type="protein sequence ID" value="VEN48068.1"/>
    <property type="molecule type" value="Genomic_DNA"/>
</dbReference>
<reference evidence="2 3" key="1">
    <citation type="submission" date="2019-01" db="EMBL/GenBank/DDBJ databases">
        <authorList>
            <person name="Sayadi A."/>
        </authorList>
    </citation>
    <scope>NUCLEOTIDE SEQUENCE [LARGE SCALE GENOMIC DNA]</scope>
</reference>
<protein>
    <submittedName>
        <fullName evidence="2">Uncharacterized protein</fullName>
    </submittedName>
</protein>
<organism evidence="2 3">
    <name type="scientific">Callosobruchus maculatus</name>
    <name type="common">Southern cowpea weevil</name>
    <name type="synonym">Pulse bruchid</name>
    <dbReference type="NCBI Taxonomy" id="64391"/>
    <lineage>
        <taxon>Eukaryota</taxon>
        <taxon>Metazoa</taxon>
        <taxon>Ecdysozoa</taxon>
        <taxon>Arthropoda</taxon>
        <taxon>Hexapoda</taxon>
        <taxon>Insecta</taxon>
        <taxon>Pterygota</taxon>
        <taxon>Neoptera</taxon>
        <taxon>Endopterygota</taxon>
        <taxon>Coleoptera</taxon>
        <taxon>Polyphaga</taxon>
        <taxon>Cucujiformia</taxon>
        <taxon>Chrysomeloidea</taxon>
        <taxon>Chrysomelidae</taxon>
        <taxon>Bruchinae</taxon>
        <taxon>Bruchini</taxon>
        <taxon>Callosobruchus</taxon>
    </lineage>
</organism>
<feature type="compositionally biased region" description="Low complexity" evidence="1">
    <location>
        <begin position="370"/>
        <end position="383"/>
    </location>
</feature>
<feature type="compositionally biased region" description="Polar residues" evidence="1">
    <location>
        <begin position="1374"/>
        <end position="1384"/>
    </location>
</feature>
<sequence>MRAKVDIEIETRMPAAVEELRRWTSDEALGDVTVMPDCASRIPPVNTFISDSQDATDIGSGVVSSDDEGVDHKLPSPEEQLQVMALKFPAEVVRVDVSGRSFDRMSAQRRSLTHADLGDKTTDGDTGGAASSGAKRRTRGRRPRSRRRNTLAGTDQKEIVDALRADESTPTLLTNDTDPTSSGVACRSKSGDLFRSLPSKKEALLDIKKSHFDVLKQWGKSRYDKLMNKSSESKTSTDIDDFNVYETVTMKRKRDLDKERKTHERNSSISSSEKSVANVPVTGTLSSVMNIAVKLRESSAQRRQRRAGNNKDEPHSSSGNWSASSESGRASIGSEITAHPRSTTSAATSNNSLNQQPPSSVNSRRRFPVTTSGSSSMTSEGTLTPDIIHDLHEDGETSSVYSCDTEGYYTSFHMDSGLKTLKEEETPPTPLHSTSAFSNSGSNNTVLSAENEYELFGKGSTSTTTSSAGTVCTTLRASESTRSLVIGPAVPERKSSLSKLSTKSPESSLERDFSSDKTGTVKRSPATSSKPTVVALVHKEDNNNGDVSPDSGHNTSSSPIESTCSPGGVRSGSDFEFSESSDMEGPERIERIRVKTTINSSRIPSMCVITPPHSDEESENSSSSSRREFKKTLQPKTDPKQPIQRIISTTVNGSSQISLVNVNPQSGYATIQSIDQPDSVVTKTEEKIVKTETSRSIRAPSPSGGTVIVKEEPQNKSPVQPVIKASLMPLNNMFGKIKMNIANFAQKRDRSKSPNANKEQPKLEEFDAGEYVTIADVRNNNKTMEDITYANDVVNKNLTTVLSGKIRDTEYVCLNELPCNDNNNVVSNVNVDSLERKRQGARVKLDAEGKVVYSSDSLKRRSAHTTFEPGPNVKNTMDSPLQSPIPTHRIPKNLRPVNNNQENRPLSPQSGKLVIRASSGQTSSTSEIIRMPPSTIVTPATRPMSPKSRGAYVRMPEAAKSPVIGQDKGKFRLRTKNALNEKNARRVRRSDSYRLANGPPTNLETLDKKIDVVHRIEEEIALELWRERINYPPTVSPKLCERQCHVYSQEHAQKMLLASPGRVVIPMEGAEKSVRLLKKLACYMLHLFKKNERLHMKKEFYKYVSPSPEKGARTTANQRIVQSSTPGRQIQTAASTQDMYNYGDPIYNQPMDTGRYYSNQYYHPGGNMYSTLPSKKTQYFAHDITTERSVTPDITRGLERNYHYEERDHSLPRNMYRNNQRMGIPVRMPDLNRLNLQVPLQTPKSYEDIAEPLKISPIDPRHSGSFQSSTPSNKAELKAASNLENKLLSPKKSTMSNEELYAVIHKSKKKLNIIESEITPRSSPVTVQEDSSCRPTVKSPETGYLDRPRSRLSWSPSKGEYVEFNNDIDKFSPPNESRSRQSWACSDRKPKVKQTSTIDFKRLLLQKSTTTPPKKISAVEQLKLSKQQIQTPPKPKSALPEMSILDLSGSPRNLTNRRFANNLPGSPNREPKPGAKLLSPRSQWRFASPRSDVLSSTILEDCREDENSSNASGEKSNKSSPRTASRSSNSPTQSIRSENRSRSESSPSPSSCQKGMPRNSEAQKSYNSASQRLYDLRAQFFQQPVAQSKQKVEEKPLETSF</sequence>
<feature type="region of interest" description="Disordered" evidence="1">
    <location>
        <begin position="253"/>
        <end position="281"/>
    </location>
</feature>
<keyword evidence="3" id="KW-1185">Reference proteome</keyword>
<feature type="compositionally biased region" description="Low complexity" evidence="1">
    <location>
        <begin position="316"/>
        <end position="327"/>
    </location>
</feature>
<evidence type="ECO:0000313" key="2">
    <source>
        <dbReference type="EMBL" id="VEN48068.1"/>
    </source>
</evidence>
<feature type="compositionally biased region" description="Polar residues" evidence="1">
    <location>
        <begin position="1450"/>
        <end position="1465"/>
    </location>
</feature>
<proteinExistence type="predicted"/>
<feature type="compositionally biased region" description="Low complexity" evidence="1">
    <location>
        <begin position="1518"/>
        <end position="1536"/>
    </location>
</feature>
<feature type="compositionally biased region" description="Basic and acidic residues" evidence="1">
    <location>
        <begin position="155"/>
        <end position="167"/>
    </location>
</feature>
<feature type="compositionally biased region" description="Polar residues" evidence="1">
    <location>
        <begin position="1560"/>
        <end position="1570"/>
    </location>
</feature>
<evidence type="ECO:0000313" key="3">
    <source>
        <dbReference type="Proteomes" id="UP000410492"/>
    </source>
</evidence>
<feature type="compositionally biased region" description="Low complexity" evidence="1">
    <location>
        <begin position="497"/>
        <end position="507"/>
    </location>
</feature>
<feature type="region of interest" description="Disordered" evidence="1">
    <location>
        <begin position="296"/>
        <end position="383"/>
    </location>
</feature>
<feature type="compositionally biased region" description="Polar residues" evidence="1">
    <location>
        <begin position="551"/>
        <end position="565"/>
    </location>
</feature>
<feature type="region of interest" description="Disordered" evidence="1">
    <location>
        <begin position="422"/>
        <end position="444"/>
    </location>
</feature>